<feature type="transmembrane region" description="Helical" evidence="6">
    <location>
        <begin position="291"/>
        <end position="313"/>
    </location>
</feature>
<feature type="transmembrane region" description="Helical" evidence="6">
    <location>
        <begin position="264"/>
        <end position="284"/>
    </location>
</feature>
<dbReference type="Proteomes" id="UP001595698">
    <property type="component" value="Unassembled WGS sequence"/>
</dbReference>
<evidence type="ECO:0000313" key="9">
    <source>
        <dbReference type="Proteomes" id="UP001595698"/>
    </source>
</evidence>
<protein>
    <submittedName>
        <fullName evidence="8">MFS transporter</fullName>
    </submittedName>
</protein>
<feature type="domain" description="Major facilitator superfamily (MFS) profile" evidence="7">
    <location>
        <begin position="309"/>
        <end position="416"/>
    </location>
</feature>
<dbReference type="SUPFAM" id="SSF103473">
    <property type="entry name" value="MFS general substrate transporter"/>
    <property type="match status" value="1"/>
</dbReference>
<dbReference type="PANTHER" id="PTHR23513">
    <property type="entry name" value="INTEGRAL MEMBRANE EFFLUX PROTEIN-RELATED"/>
    <property type="match status" value="1"/>
</dbReference>
<proteinExistence type="predicted"/>
<feature type="transmembrane region" description="Helical" evidence="6">
    <location>
        <begin position="229"/>
        <end position="252"/>
    </location>
</feature>
<evidence type="ECO:0000256" key="6">
    <source>
        <dbReference type="SAM" id="Phobius"/>
    </source>
</evidence>
<keyword evidence="5 6" id="KW-0472">Membrane</keyword>
<feature type="transmembrane region" description="Helical" evidence="6">
    <location>
        <begin position="352"/>
        <end position="371"/>
    </location>
</feature>
<dbReference type="Gene3D" id="1.20.1250.20">
    <property type="entry name" value="MFS general substrate transporter like domains"/>
    <property type="match status" value="1"/>
</dbReference>
<dbReference type="InterPro" id="IPR011701">
    <property type="entry name" value="MFS"/>
</dbReference>
<dbReference type="EMBL" id="JBHSBC010000039">
    <property type="protein sequence ID" value="MFC3985029.1"/>
    <property type="molecule type" value="Genomic_DNA"/>
</dbReference>
<accession>A0ABV8F9S8</accession>
<dbReference type="CDD" id="cd06173">
    <property type="entry name" value="MFS_MefA_like"/>
    <property type="match status" value="1"/>
</dbReference>
<feature type="transmembrane region" description="Helical" evidence="6">
    <location>
        <begin position="24"/>
        <end position="47"/>
    </location>
</feature>
<keyword evidence="9" id="KW-1185">Reference proteome</keyword>
<dbReference type="InterPro" id="IPR036259">
    <property type="entry name" value="MFS_trans_sf"/>
</dbReference>
<evidence type="ECO:0000256" key="1">
    <source>
        <dbReference type="ARBA" id="ARBA00004651"/>
    </source>
</evidence>
<feature type="transmembrane region" description="Helical" evidence="6">
    <location>
        <begin position="319"/>
        <end position="340"/>
    </location>
</feature>
<evidence type="ECO:0000313" key="8">
    <source>
        <dbReference type="EMBL" id="MFC3985029.1"/>
    </source>
</evidence>
<feature type="transmembrane region" description="Helical" evidence="6">
    <location>
        <begin position="59"/>
        <end position="79"/>
    </location>
</feature>
<reference evidence="9" key="1">
    <citation type="journal article" date="2019" name="Int. J. Syst. Evol. Microbiol.">
        <title>The Global Catalogue of Microorganisms (GCM) 10K type strain sequencing project: providing services to taxonomists for standard genome sequencing and annotation.</title>
        <authorList>
            <consortium name="The Broad Institute Genomics Platform"/>
            <consortium name="The Broad Institute Genome Sequencing Center for Infectious Disease"/>
            <person name="Wu L."/>
            <person name="Ma J."/>
        </authorList>
    </citation>
    <scope>NUCLEOTIDE SEQUENCE [LARGE SCALE GENOMIC DNA]</scope>
    <source>
        <strain evidence="9">TBRC 7912</strain>
    </source>
</reference>
<evidence type="ECO:0000259" key="7">
    <source>
        <dbReference type="PROSITE" id="PS50850"/>
    </source>
</evidence>
<dbReference type="RefSeq" id="WP_352010952.1">
    <property type="nucleotide sequence ID" value="NZ_JBHSBC010000039.1"/>
</dbReference>
<evidence type="ECO:0000256" key="3">
    <source>
        <dbReference type="ARBA" id="ARBA00022692"/>
    </source>
</evidence>
<feature type="transmembrane region" description="Helical" evidence="6">
    <location>
        <begin position="383"/>
        <end position="401"/>
    </location>
</feature>
<gene>
    <name evidence="8" type="ORF">ACFOYY_33225</name>
</gene>
<dbReference type="Pfam" id="PF07690">
    <property type="entry name" value="MFS_1"/>
    <property type="match status" value="1"/>
</dbReference>
<dbReference type="PANTHER" id="PTHR23513:SF11">
    <property type="entry name" value="STAPHYLOFERRIN A TRANSPORTER"/>
    <property type="match status" value="1"/>
</dbReference>
<evidence type="ECO:0000256" key="2">
    <source>
        <dbReference type="ARBA" id="ARBA00022475"/>
    </source>
</evidence>
<keyword evidence="2" id="KW-1003">Cell membrane</keyword>
<evidence type="ECO:0000256" key="4">
    <source>
        <dbReference type="ARBA" id="ARBA00022989"/>
    </source>
</evidence>
<name>A0ABV8F9S8_9ACTN</name>
<sequence>MGGQAVRAVGQGERERPAVWSRGFGLFFTARSVSMLGSAMVPIATALGVGGLGYGPTGVGLALAAWMAPVALLILFGGVFADRFTPRRMMIGADVVRVVTQALLASLFVFGTPTLWQVLVISAINGAAAAMYQPGVASTIPRVARDVQRANATLRVSESIMMLVGPGVAGAVAGFVNVGVVFALDAVGFAISATCLLLMRLPPGSPVVAEESMWRNLRGGWLEFRSRTWMWSVILVWIIFGATLFGPLIPLGSVLIGGRLGDQAYGLVMSASGAGTILGGLLAMRVRPARPLMAGAIGMFGFALEPLTIAIGAPLGVLMAGHVVGGVGWAFWSVMWATSIQTQVPPEALNRVTAYEVGGSTLAVPVGQVLAGPLAGVFGARETLAVSAVVAVCGCVCLLLVPAVRRLRRVAEVVPA</sequence>
<feature type="transmembrane region" description="Helical" evidence="6">
    <location>
        <begin position="160"/>
        <end position="183"/>
    </location>
</feature>
<comment type="subcellular location">
    <subcellularLocation>
        <location evidence="1">Cell membrane</location>
        <topology evidence="1">Multi-pass membrane protein</topology>
    </subcellularLocation>
</comment>
<keyword evidence="3 6" id="KW-0812">Transmembrane</keyword>
<keyword evidence="4 6" id="KW-1133">Transmembrane helix</keyword>
<comment type="caution">
    <text evidence="8">The sequence shown here is derived from an EMBL/GenBank/DDBJ whole genome shotgun (WGS) entry which is preliminary data.</text>
</comment>
<dbReference type="PROSITE" id="PS50850">
    <property type="entry name" value="MFS"/>
    <property type="match status" value="1"/>
</dbReference>
<evidence type="ECO:0000256" key="5">
    <source>
        <dbReference type="ARBA" id="ARBA00023136"/>
    </source>
</evidence>
<organism evidence="8 9">
    <name type="scientific">Streptosporangium jomthongense</name>
    <dbReference type="NCBI Taxonomy" id="1193683"/>
    <lineage>
        <taxon>Bacteria</taxon>
        <taxon>Bacillati</taxon>
        <taxon>Actinomycetota</taxon>
        <taxon>Actinomycetes</taxon>
        <taxon>Streptosporangiales</taxon>
        <taxon>Streptosporangiaceae</taxon>
        <taxon>Streptosporangium</taxon>
    </lineage>
</organism>
<dbReference type="InterPro" id="IPR020846">
    <property type="entry name" value="MFS_dom"/>
</dbReference>